<dbReference type="PANTHER" id="PTHR11060">
    <property type="entry name" value="PROTEIN MEMO1"/>
    <property type="match status" value="1"/>
</dbReference>
<dbReference type="CDD" id="cd07361">
    <property type="entry name" value="MEMO_like"/>
    <property type="match status" value="1"/>
</dbReference>
<proteinExistence type="inferred from homology"/>
<dbReference type="Proteomes" id="UP000053352">
    <property type="component" value="Unassembled WGS sequence"/>
</dbReference>
<organism evidence="3 4">
    <name type="scientific">Pyrodictium occultum</name>
    <dbReference type="NCBI Taxonomy" id="2309"/>
    <lineage>
        <taxon>Archaea</taxon>
        <taxon>Thermoproteota</taxon>
        <taxon>Thermoprotei</taxon>
        <taxon>Desulfurococcales</taxon>
        <taxon>Pyrodictiaceae</taxon>
        <taxon>Pyrodictium</taxon>
    </lineage>
</organism>
<comment type="similarity">
    <text evidence="1 2">Belongs to the MEMO1 family.</text>
</comment>
<evidence type="ECO:0000256" key="1">
    <source>
        <dbReference type="ARBA" id="ARBA00006315"/>
    </source>
</evidence>
<sequence length="292" mass="31687">MAAYTSRVAGGKRLPAVAGLFYEADPKALKAQIEWAFRHPLGPRKLPEVSSERKPVSKGFVVPHAGYMYSGPVAAHAYYQLALEGPAETYVIIGPNHTGLGEIVSVYPGGVWVTPLGEVEVDAELARAIIEASSYAAPDELAHREEHSVEVQVPFLQYLFGNRFRIVPIVVYEQTPRVSEDLGRAILEAVEKTGRDIVVLASSDFTHYEPHDVASSKDKLAIDAILELDPVKLYETITKYNITMCGPGAVMAMLYYARGKGAGTARLLRYATSGDVAGDKSSVVGYAAIQVY</sequence>
<dbReference type="SUPFAM" id="SSF53213">
    <property type="entry name" value="LigB-like"/>
    <property type="match status" value="1"/>
</dbReference>
<dbReference type="NCBIfam" id="TIGR04336">
    <property type="entry name" value="AmmeMemoSam_B"/>
    <property type="match status" value="1"/>
</dbReference>
<dbReference type="NCBIfam" id="NF001987">
    <property type="entry name" value="PRK00782.1"/>
    <property type="match status" value="1"/>
</dbReference>
<dbReference type="RefSeq" id="WP_058370085.1">
    <property type="nucleotide sequence ID" value="NZ_LNTB01000001.1"/>
</dbReference>
<dbReference type="OrthoDB" id="372162at2157"/>
<accession>A0A0V8RTM2</accession>
<evidence type="ECO:0000256" key="2">
    <source>
        <dbReference type="HAMAP-Rule" id="MF_00055"/>
    </source>
</evidence>
<comment type="caution">
    <text evidence="3">The sequence shown here is derived from an EMBL/GenBank/DDBJ whole genome shotgun (WGS) entry which is preliminary data.</text>
</comment>
<evidence type="ECO:0000313" key="4">
    <source>
        <dbReference type="Proteomes" id="UP000053352"/>
    </source>
</evidence>
<reference evidence="3 4" key="1">
    <citation type="submission" date="2015-11" db="EMBL/GenBank/DDBJ databases">
        <title>Genome sequence of Pyrodictium occultum PL-19, a marine hyperthermophilic archaeon isolated from Volcano, Italy.</title>
        <authorList>
            <person name="Utturkar S."/>
            <person name="Huber H."/>
            <person name="Leptihn S."/>
            <person name="Brown S."/>
            <person name="Stetter K.O."/>
            <person name="Podar M."/>
        </authorList>
    </citation>
    <scope>NUCLEOTIDE SEQUENCE [LARGE SCALE GENOMIC DNA]</scope>
    <source>
        <strain evidence="3 4">PL-19</strain>
    </source>
</reference>
<dbReference type="Gene3D" id="3.40.830.10">
    <property type="entry name" value="LigB-like"/>
    <property type="match status" value="1"/>
</dbReference>
<dbReference type="STRING" id="2309.CF15_00705"/>
<dbReference type="HAMAP" id="MF_00055">
    <property type="entry name" value="MEMO1"/>
    <property type="match status" value="1"/>
</dbReference>
<dbReference type="InterPro" id="IPR002737">
    <property type="entry name" value="MEMO1_fam"/>
</dbReference>
<name>A0A0V8RTM2_PYROC</name>
<dbReference type="AlphaFoldDB" id="A0A0V8RTM2"/>
<keyword evidence="4" id="KW-1185">Reference proteome</keyword>
<protein>
    <recommendedName>
        <fullName evidence="2">MEMO1 family protein CF15_00705</fullName>
    </recommendedName>
</protein>
<dbReference type="PANTHER" id="PTHR11060:SF0">
    <property type="entry name" value="PROTEIN MEMO1"/>
    <property type="match status" value="1"/>
</dbReference>
<evidence type="ECO:0000313" key="3">
    <source>
        <dbReference type="EMBL" id="KSW11412.1"/>
    </source>
</evidence>
<dbReference type="EMBL" id="LNTB01000001">
    <property type="protein sequence ID" value="KSW11412.1"/>
    <property type="molecule type" value="Genomic_DNA"/>
</dbReference>
<dbReference type="Pfam" id="PF01875">
    <property type="entry name" value="Memo"/>
    <property type="match status" value="1"/>
</dbReference>
<gene>
    <name evidence="3" type="ORF">CF15_00705</name>
</gene>